<feature type="transmembrane region" description="Helical" evidence="1">
    <location>
        <begin position="25"/>
        <end position="50"/>
    </location>
</feature>
<evidence type="ECO:0000256" key="2">
    <source>
        <dbReference type="SAM" id="SignalP"/>
    </source>
</evidence>
<dbReference type="GO" id="GO:0016787">
    <property type="term" value="F:hydrolase activity"/>
    <property type="evidence" value="ECO:0007669"/>
    <property type="project" value="InterPro"/>
</dbReference>
<reference evidence="4 5" key="1">
    <citation type="submission" date="2019-03" db="EMBL/GenBank/DDBJ databases">
        <title>Single cell metagenomics reveals metabolic interactions within the superorganism composed of flagellate Streblomastix strix and complex community of Bacteroidetes bacteria on its surface.</title>
        <authorList>
            <person name="Treitli S.C."/>
            <person name="Kolisko M."/>
            <person name="Husnik F."/>
            <person name="Keeling P."/>
            <person name="Hampl V."/>
        </authorList>
    </citation>
    <scope>NUCLEOTIDE SEQUENCE [LARGE SCALE GENOMIC DNA]</scope>
    <source>
        <strain evidence="4">ST1C</strain>
    </source>
</reference>
<name>A0A5J4VB83_9EUKA</name>
<feature type="chain" id="PRO_5023887718" evidence="2">
    <location>
        <begin position="19"/>
        <end position="283"/>
    </location>
</feature>
<keyword evidence="1" id="KW-0812">Transmembrane</keyword>
<evidence type="ECO:0000256" key="1">
    <source>
        <dbReference type="SAM" id="Phobius"/>
    </source>
</evidence>
<sequence>MLLIVFVVILEIVFGVSSSAHQYAWIVCIAIIGVIVVYLFISDLIGTFILRNKYVDIKSSKLKQPLRIIHISDTHIGSRSQSFLDKVVQQVNELQGDIICITGDLVDSVGVISEVIPDYQNNQQSDKSVLQPNPYPVLRSLEKLTAKVGVYFVIGNHDFYLGKENVVKMIQHFPNPHKRAWLKAMDLLHGDLFLAGHTHNGQIFPGNLLVYLFFPHPAGLLTIKANNKKDELKYDQQQYEVNKQEQLHLFDRHLYVNPGTGTWGSPARSSGFSEITIINISPE</sequence>
<proteinExistence type="predicted"/>
<evidence type="ECO:0000313" key="5">
    <source>
        <dbReference type="Proteomes" id="UP000324800"/>
    </source>
</evidence>
<dbReference type="Pfam" id="PF00149">
    <property type="entry name" value="Metallophos"/>
    <property type="match status" value="1"/>
</dbReference>
<keyword evidence="1" id="KW-0472">Membrane</keyword>
<dbReference type="PANTHER" id="PTHR31302">
    <property type="entry name" value="TRANSMEMBRANE PROTEIN WITH METALLOPHOSPHOESTERASE DOMAIN-RELATED"/>
    <property type="match status" value="1"/>
</dbReference>
<feature type="domain" description="Calcineurin-like phosphoesterase" evidence="3">
    <location>
        <begin position="66"/>
        <end position="198"/>
    </location>
</feature>
<dbReference type="PANTHER" id="PTHR31302:SF0">
    <property type="entry name" value="TRANSMEMBRANE PROTEIN WITH METALLOPHOSPHOESTERASE DOMAIN"/>
    <property type="match status" value="1"/>
</dbReference>
<feature type="signal peptide" evidence="2">
    <location>
        <begin position="1"/>
        <end position="18"/>
    </location>
</feature>
<dbReference type="EMBL" id="SNRW01008343">
    <property type="protein sequence ID" value="KAA6379672.1"/>
    <property type="molecule type" value="Genomic_DNA"/>
</dbReference>
<dbReference type="InterPro" id="IPR004843">
    <property type="entry name" value="Calcineurin-like_PHP"/>
</dbReference>
<dbReference type="InterPro" id="IPR029052">
    <property type="entry name" value="Metallo-depent_PP-like"/>
</dbReference>
<gene>
    <name evidence="4" type="ORF">EZS28_024802</name>
</gene>
<protein>
    <submittedName>
        <fullName evidence="4">Putative Ser/Thr phosphatase family protein</fullName>
    </submittedName>
</protein>
<dbReference type="Proteomes" id="UP000324800">
    <property type="component" value="Unassembled WGS sequence"/>
</dbReference>
<evidence type="ECO:0000259" key="3">
    <source>
        <dbReference type="Pfam" id="PF00149"/>
    </source>
</evidence>
<dbReference type="OrthoDB" id="783096at2759"/>
<dbReference type="Gene3D" id="3.60.21.10">
    <property type="match status" value="1"/>
</dbReference>
<keyword evidence="2" id="KW-0732">Signal</keyword>
<organism evidence="4 5">
    <name type="scientific">Streblomastix strix</name>
    <dbReference type="NCBI Taxonomy" id="222440"/>
    <lineage>
        <taxon>Eukaryota</taxon>
        <taxon>Metamonada</taxon>
        <taxon>Preaxostyla</taxon>
        <taxon>Oxymonadida</taxon>
        <taxon>Streblomastigidae</taxon>
        <taxon>Streblomastix</taxon>
    </lineage>
</organism>
<dbReference type="AlphaFoldDB" id="A0A5J4VB83"/>
<dbReference type="InterPro" id="IPR051158">
    <property type="entry name" value="Metallophosphoesterase_sf"/>
</dbReference>
<dbReference type="SUPFAM" id="SSF56300">
    <property type="entry name" value="Metallo-dependent phosphatases"/>
    <property type="match status" value="1"/>
</dbReference>
<comment type="caution">
    <text evidence="4">The sequence shown here is derived from an EMBL/GenBank/DDBJ whole genome shotgun (WGS) entry which is preliminary data.</text>
</comment>
<accession>A0A5J4VB83</accession>
<evidence type="ECO:0000313" key="4">
    <source>
        <dbReference type="EMBL" id="KAA6379672.1"/>
    </source>
</evidence>
<keyword evidence="1" id="KW-1133">Transmembrane helix</keyword>